<reference evidence="2 3" key="1">
    <citation type="submission" date="2019-07" db="EMBL/GenBank/DDBJ databases">
        <title>Genome sequencing of the stress-tolerant strain Azospirillum brasilense Az19.</title>
        <authorList>
            <person name="Maroniche G.A."/>
            <person name="Garcia J.E."/>
            <person name="Pagnussat L."/>
            <person name="Amenta M."/>
            <person name="Creus C.M."/>
        </authorList>
    </citation>
    <scope>NUCLEOTIDE SEQUENCE [LARGE SCALE GENOMIC DNA]</scope>
    <source>
        <strain evidence="2 3">Az19</strain>
    </source>
</reference>
<feature type="transmembrane region" description="Helical" evidence="1">
    <location>
        <begin position="5"/>
        <end position="27"/>
    </location>
</feature>
<keyword evidence="1" id="KW-0812">Transmembrane</keyword>
<dbReference type="EMBL" id="VEWN01000017">
    <property type="protein sequence ID" value="KAA1053194.1"/>
    <property type="molecule type" value="Genomic_DNA"/>
</dbReference>
<proteinExistence type="predicted"/>
<comment type="caution">
    <text evidence="2">The sequence shown here is derived from an EMBL/GenBank/DDBJ whole genome shotgun (WGS) entry which is preliminary data.</text>
</comment>
<evidence type="ECO:0000313" key="3">
    <source>
        <dbReference type="Proteomes" id="UP000325333"/>
    </source>
</evidence>
<feature type="transmembrane region" description="Helical" evidence="1">
    <location>
        <begin position="93"/>
        <end position="116"/>
    </location>
</feature>
<protein>
    <submittedName>
        <fullName evidence="2">Uncharacterized protein</fullName>
    </submittedName>
</protein>
<feature type="transmembrane region" description="Helical" evidence="1">
    <location>
        <begin position="33"/>
        <end position="56"/>
    </location>
</feature>
<evidence type="ECO:0000256" key="1">
    <source>
        <dbReference type="SAM" id="Phobius"/>
    </source>
</evidence>
<accession>A0A5B0KQY4</accession>
<dbReference type="AlphaFoldDB" id="A0A5B0KQY4"/>
<name>A0A5B0KQY4_9PROT</name>
<dbReference type="Proteomes" id="UP000325333">
    <property type="component" value="Unassembled WGS sequence"/>
</dbReference>
<dbReference type="RefSeq" id="WP_149651353.1">
    <property type="nucleotide sequence ID" value="NZ_VEWN01000017.1"/>
</dbReference>
<feature type="transmembrane region" description="Helical" evidence="1">
    <location>
        <begin position="68"/>
        <end position="87"/>
    </location>
</feature>
<organism evidence="2 3">
    <name type="scientific">Azospirillum argentinense</name>
    <dbReference type="NCBI Taxonomy" id="2970906"/>
    <lineage>
        <taxon>Bacteria</taxon>
        <taxon>Pseudomonadati</taxon>
        <taxon>Pseudomonadota</taxon>
        <taxon>Alphaproteobacteria</taxon>
        <taxon>Rhodospirillales</taxon>
        <taxon>Azospirillaceae</taxon>
        <taxon>Azospirillum</taxon>
    </lineage>
</organism>
<gene>
    <name evidence="2" type="ORF">FH063_003113</name>
</gene>
<evidence type="ECO:0000313" key="2">
    <source>
        <dbReference type="EMBL" id="KAA1053194.1"/>
    </source>
</evidence>
<keyword evidence="1" id="KW-0472">Membrane</keyword>
<sequence length="118" mass="12330">MTAIYLSYIVGIPVLTAIFCAVVPPWGFRDGDMVTGILAIFLFFCWLMGGAIGFFIPQWLAMQYGDGTLGALGRTAQIVGAPCGFIIALRGSLLFATLGLLAAGVGGIISLGIWVING</sequence>
<keyword evidence="1" id="KW-1133">Transmembrane helix</keyword>